<evidence type="ECO:0000313" key="10">
    <source>
        <dbReference type="EMBL" id="KAJ5129743.1"/>
    </source>
</evidence>
<dbReference type="CDD" id="cd12148">
    <property type="entry name" value="fungal_TF_MHR"/>
    <property type="match status" value="1"/>
</dbReference>
<sequence>MVTTSVAAHEVARGTRAAIKPNETTSQAATPNHKRKQSDALLNEIATPRKKITRACDSCKLKKTRCTGTLSCARCTRLSLSCRYTAAYSRGLPPDPLPASPSSLLTPNGHRGVEVVSECVFACRQPQGHAAGLAVNKDRLLSNQAQQHAVSVRDSPEPGSTDFEGHYLGPASGVSFINRVWSRLHQDETTHYPDELHNESSRNTAVSMFGDKPYSSSQNVEFTLPPLERALELVDVYFDYSVVTYRFVHRGSAEEWTRQVYRDNISLANPPVGNMVARTAIVLMILAVSTLYMEQRPGVNPDGHGESERWYAASKHISSLESGPPRLETIQVRLGQCLYLLGSSRANECWYSFGMTVQIVTALGLHRKLPAKLAKTRCSYLELEFRRRIFWSVYTLDKYLSIMFGRPQLLHDEDIDQELPGETSDEDLLEHDPMRRTGSTDNMMIASVLHHRLGRILSNISRQLYSINTISRDSPLETAIRLTSELEKWKATVPPLFNSVDPASLILPLRRQSQVLQLAYSHAMIHATRSFLLNDFADLSRRPKAPHPEVSAHVQKCTQAAEDIMTLTDALARQGVLIQSFWFTHYVCFCAVLVIYIHTIQQHRRLSEGSSSASVSSTGSPEFDKLRQVFSMAETCQQHLAEATRKNCPSRRYGIILEELRQEVHRQIGSDGFSVGIRAHSAAGSDAVDVLRGTQNAGDREVLLDAQTVDFPPIGIMQPADVGVGIDTGDDAGFLESLEGSMWWAQLDSWAFSNFPNDPSMLNF</sequence>
<keyword evidence="8" id="KW-0812">Transmembrane</keyword>
<dbReference type="GO" id="GO:0000981">
    <property type="term" value="F:DNA-binding transcription factor activity, RNA polymerase II-specific"/>
    <property type="evidence" value="ECO:0007669"/>
    <property type="project" value="InterPro"/>
</dbReference>
<dbReference type="GO" id="GO:0045944">
    <property type="term" value="P:positive regulation of transcription by RNA polymerase II"/>
    <property type="evidence" value="ECO:0007669"/>
    <property type="project" value="TreeGrafter"/>
</dbReference>
<dbReference type="PROSITE" id="PS00463">
    <property type="entry name" value="ZN2_CY6_FUNGAL_1"/>
    <property type="match status" value="1"/>
</dbReference>
<dbReference type="OrthoDB" id="2579025at2759"/>
<dbReference type="GO" id="GO:0005634">
    <property type="term" value="C:nucleus"/>
    <property type="evidence" value="ECO:0007669"/>
    <property type="project" value="UniProtKB-SubCell"/>
</dbReference>
<feature type="region of interest" description="Disordered" evidence="7">
    <location>
        <begin position="14"/>
        <end position="38"/>
    </location>
</feature>
<keyword evidence="8" id="KW-1133">Transmembrane helix</keyword>
<evidence type="ECO:0000256" key="3">
    <source>
        <dbReference type="ARBA" id="ARBA00023015"/>
    </source>
</evidence>
<evidence type="ECO:0000256" key="6">
    <source>
        <dbReference type="ARBA" id="ARBA00023242"/>
    </source>
</evidence>
<dbReference type="GeneID" id="81405696"/>
<proteinExistence type="predicted"/>
<gene>
    <name evidence="10" type="ORF">N7515_005782</name>
</gene>
<dbReference type="Gene3D" id="4.10.240.10">
    <property type="entry name" value="Zn(2)-C6 fungal-type DNA-binding domain"/>
    <property type="match status" value="1"/>
</dbReference>
<dbReference type="InterPro" id="IPR036864">
    <property type="entry name" value="Zn2-C6_fun-type_DNA-bd_sf"/>
</dbReference>
<dbReference type="SUPFAM" id="SSF57701">
    <property type="entry name" value="Zn2/Cys6 DNA-binding domain"/>
    <property type="match status" value="1"/>
</dbReference>
<protein>
    <recommendedName>
        <fullName evidence="9">Zn(2)-C6 fungal-type domain-containing protein</fullName>
    </recommendedName>
</protein>
<evidence type="ECO:0000313" key="11">
    <source>
        <dbReference type="Proteomes" id="UP001149079"/>
    </source>
</evidence>
<evidence type="ECO:0000256" key="4">
    <source>
        <dbReference type="ARBA" id="ARBA00023125"/>
    </source>
</evidence>
<name>A0A9W9GTT4_9EURO</name>
<reference evidence="10" key="1">
    <citation type="submission" date="2022-11" db="EMBL/GenBank/DDBJ databases">
        <authorList>
            <person name="Petersen C."/>
        </authorList>
    </citation>
    <scope>NUCLEOTIDE SEQUENCE</scope>
    <source>
        <strain evidence="10">IBT 22155</strain>
    </source>
</reference>
<dbReference type="GO" id="GO:0043565">
    <property type="term" value="F:sequence-specific DNA binding"/>
    <property type="evidence" value="ECO:0007669"/>
    <property type="project" value="TreeGrafter"/>
</dbReference>
<dbReference type="PANTHER" id="PTHR47540">
    <property type="entry name" value="THIAMINE REPRESSIBLE GENES REGULATORY PROTEIN THI5"/>
    <property type="match status" value="1"/>
</dbReference>
<dbReference type="InterPro" id="IPR001138">
    <property type="entry name" value="Zn2Cys6_DnaBD"/>
</dbReference>
<dbReference type="RefSeq" id="XP_056520122.1">
    <property type="nucleotide sequence ID" value="XM_056666526.1"/>
</dbReference>
<reference evidence="10" key="2">
    <citation type="journal article" date="2023" name="IMA Fungus">
        <title>Comparative genomic study of the Penicillium genus elucidates a diverse pangenome and 15 lateral gene transfer events.</title>
        <authorList>
            <person name="Petersen C."/>
            <person name="Sorensen T."/>
            <person name="Nielsen M.R."/>
            <person name="Sondergaard T.E."/>
            <person name="Sorensen J.L."/>
            <person name="Fitzpatrick D.A."/>
            <person name="Frisvad J.C."/>
            <person name="Nielsen K.L."/>
        </authorList>
    </citation>
    <scope>NUCLEOTIDE SEQUENCE</scope>
    <source>
        <strain evidence="10">IBT 22155</strain>
    </source>
</reference>
<keyword evidence="3" id="KW-0805">Transcription regulation</keyword>
<evidence type="ECO:0000256" key="8">
    <source>
        <dbReference type="SAM" id="Phobius"/>
    </source>
</evidence>
<evidence type="ECO:0000259" key="9">
    <source>
        <dbReference type="PROSITE" id="PS50048"/>
    </source>
</evidence>
<dbReference type="SMART" id="SM00906">
    <property type="entry name" value="Fungal_trans"/>
    <property type="match status" value="1"/>
</dbReference>
<keyword evidence="8" id="KW-0472">Membrane</keyword>
<comment type="subcellular location">
    <subcellularLocation>
        <location evidence="1">Nucleus</location>
    </subcellularLocation>
</comment>
<dbReference type="GO" id="GO:0006351">
    <property type="term" value="P:DNA-templated transcription"/>
    <property type="evidence" value="ECO:0007669"/>
    <property type="project" value="InterPro"/>
</dbReference>
<dbReference type="CDD" id="cd00067">
    <property type="entry name" value="GAL4"/>
    <property type="match status" value="1"/>
</dbReference>
<keyword evidence="4" id="KW-0238">DNA-binding</keyword>
<dbReference type="PROSITE" id="PS50048">
    <property type="entry name" value="ZN2_CY6_FUNGAL_2"/>
    <property type="match status" value="1"/>
</dbReference>
<keyword evidence="11" id="KW-1185">Reference proteome</keyword>
<dbReference type="Proteomes" id="UP001149079">
    <property type="component" value="Unassembled WGS sequence"/>
</dbReference>
<comment type="caution">
    <text evidence="10">The sequence shown here is derived from an EMBL/GenBank/DDBJ whole genome shotgun (WGS) entry which is preliminary data.</text>
</comment>
<organism evidence="10 11">
    <name type="scientific">Penicillium bovifimosum</name>
    <dbReference type="NCBI Taxonomy" id="126998"/>
    <lineage>
        <taxon>Eukaryota</taxon>
        <taxon>Fungi</taxon>
        <taxon>Dikarya</taxon>
        <taxon>Ascomycota</taxon>
        <taxon>Pezizomycotina</taxon>
        <taxon>Eurotiomycetes</taxon>
        <taxon>Eurotiomycetidae</taxon>
        <taxon>Eurotiales</taxon>
        <taxon>Aspergillaceae</taxon>
        <taxon>Penicillium</taxon>
    </lineage>
</organism>
<evidence type="ECO:0000256" key="5">
    <source>
        <dbReference type="ARBA" id="ARBA00023163"/>
    </source>
</evidence>
<dbReference type="Pfam" id="PF00172">
    <property type="entry name" value="Zn_clus"/>
    <property type="match status" value="1"/>
</dbReference>
<dbReference type="InterPro" id="IPR051711">
    <property type="entry name" value="Stress_Response_Reg"/>
</dbReference>
<keyword evidence="2" id="KW-0479">Metal-binding</keyword>
<dbReference type="InterPro" id="IPR007219">
    <property type="entry name" value="XnlR_reg_dom"/>
</dbReference>
<dbReference type="PANTHER" id="PTHR47540:SF3">
    <property type="entry name" value="ZN(II)2CYS6 TRANSCRIPTION FACTOR (EUROFUNG)"/>
    <property type="match status" value="1"/>
</dbReference>
<accession>A0A9W9GTT4</accession>
<dbReference type="GO" id="GO:0008270">
    <property type="term" value="F:zinc ion binding"/>
    <property type="evidence" value="ECO:0007669"/>
    <property type="project" value="InterPro"/>
</dbReference>
<keyword evidence="6" id="KW-0539">Nucleus</keyword>
<evidence type="ECO:0000256" key="7">
    <source>
        <dbReference type="SAM" id="MobiDB-lite"/>
    </source>
</evidence>
<dbReference type="AlphaFoldDB" id="A0A9W9GTT4"/>
<dbReference type="SMART" id="SM00066">
    <property type="entry name" value="GAL4"/>
    <property type="match status" value="1"/>
</dbReference>
<feature type="domain" description="Zn(2)-C6 fungal-type" evidence="9">
    <location>
        <begin position="55"/>
        <end position="84"/>
    </location>
</feature>
<evidence type="ECO:0000256" key="2">
    <source>
        <dbReference type="ARBA" id="ARBA00022723"/>
    </source>
</evidence>
<feature type="transmembrane region" description="Helical" evidence="8">
    <location>
        <begin position="576"/>
        <end position="597"/>
    </location>
</feature>
<dbReference type="EMBL" id="JAPQKL010000005">
    <property type="protein sequence ID" value="KAJ5129743.1"/>
    <property type="molecule type" value="Genomic_DNA"/>
</dbReference>
<dbReference type="Pfam" id="PF04082">
    <property type="entry name" value="Fungal_trans"/>
    <property type="match status" value="1"/>
</dbReference>
<evidence type="ECO:0000256" key="1">
    <source>
        <dbReference type="ARBA" id="ARBA00004123"/>
    </source>
</evidence>
<keyword evidence="5" id="KW-0804">Transcription</keyword>